<accession>A0AAW0C633</accession>
<dbReference type="AlphaFoldDB" id="A0AAW0C633"/>
<proteinExistence type="predicted"/>
<reference evidence="1 3" key="1">
    <citation type="journal article" date="2024" name="J Genomics">
        <title>Draft genome sequencing and assembly of Favolaschia claudopus CIRM-BRFM 2984 isolated from oak limbs.</title>
        <authorList>
            <person name="Navarro D."/>
            <person name="Drula E."/>
            <person name="Chaduli D."/>
            <person name="Cazenave R."/>
            <person name="Ahrendt S."/>
            <person name="Wang J."/>
            <person name="Lipzen A."/>
            <person name="Daum C."/>
            <person name="Barry K."/>
            <person name="Grigoriev I.V."/>
            <person name="Favel A."/>
            <person name="Rosso M.N."/>
            <person name="Martin F."/>
        </authorList>
    </citation>
    <scope>NUCLEOTIDE SEQUENCE [LARGE SCALE GENOMIC DNA]</scope>
    <source>
        <strain evidence="1 3">CIRM-BRFM 2984</strain>
    </source>
</reference>
<evidence type="ECO:0000313" key="3">
    <source>
        <dbReference type="Proteomes" id="UP001362999"/>
    </source>
</evidence>
<feature type="non-terminal residue" evidence="1">
    <location>
        <position position="1"/>
    </location>
</feature>
<protein>
    <submittedName>
        <fullName evidence="1">Uncharacterized protein</fullName>
    </submittedName>
</protein>
<organism evidence="1 3">
    <name type="scientific">Favolaschia claudopus</name>
    <dbReference type="NCBI Taxonomy" id="2862362"/>
    <lineage>
        <taxon>Eukaryota</taxon>
        <taxon>Fungi</taxon>
        <taxon>Dikarya</taxon>
        <taxon>Basidiomycota</taxon>
        <taxon>Agaricomycotina</taxon>
        <taxon>Agaricomycetes</taxon>
        <taxon>Agaricomycetidae</taxon>
        <taxon>Agaricales</taxon>
        <taxon>Marasmiineae</taxon>
        <taxon>Mycenaceae</taxon>
        <taxon>Favolaschia</taxon>
    </lineage>
</organism>
<dbReference type="EMBL" id="JAWWNJ010000021">
    <property type="protein sequence ID" value="KAK7034238.1"/>
    <property type="molecule type" value="Genomic_DNA"/>
</dbReference>
<keyword evidence="3" id="KW-1185">Reference proteome</keyword>
<dbReference type="EMBL" id="JAWWNJ010000021">
    <property type="protein sequence ID" value="KAK7034236.1"/>
    <property type="molecule type" value="Genomic_DNA"/>
</dbReference>
<gene>
    <name evidence="1" type="ORF">R3P38DRAFT_2519042</name>
    <name evidence="2" type="ORF">R3P38DRAFT_2519168</name>
</gene>
<evidence type="ECO:0000313" key="2">
    <source>
        <dbReference type="EMBL" id="KAK7034238.1"/>
    </source>
</evidence>
<dbReference type="Proteomes" id="UP001362999">
    <property type="component" value="Unassembled WGS sequence"/>
</dbReference>
<comment type="caution">
    <text evidence="1">The sequence shown here is derived from an EMBL/GenBank/DDBJ whole genome shotgun (WGS) entry which is preliminary data.</text>
</comment>
<sequence length="143" mass="16768">YNYVLLDGRRITSTQRNRGRNFGSCLIYSEFNEEGFAGELQIIFKHSQDGVSSSSKTLFGFVRWMKRSMMTPLTSNRFIWDDFPELGIETWEYNAFAPQDDPEYPPVVLPIERIKCQVARGVFRTRPRMWVTTTLDRVLCRLV</sequence>
<name>A0AAW0C633_9AGAR</name>
<evidence type="ECO:0000313" key="1">
    <source>
        <dbReference type="EMBL" id="KAK7034236.1"/>
    </source>
</evidence>